<protein>
    <submittedName>
        <fullName evidence="2">DUF433 domain-containing protein</fullName>
    </submittedName>
</protein>
<evidence type="ECO:0000313" key="3">
    <source>
        <dbReference type="Proteomes" id="UP001595925"/>
    </source>
</evidence>
<dbReference type="Proteomes" id="UP001595925">
    <property type="component" value="Unassembled WGS sequence"/>
</dbReference>
<dbReference type="Gene3D" id="1.10.10.10">
    <property type="entry name" value="Winged helix-like DNA-binding domain superfamily/Winged helix DNA-binding domain"/>
    <property type="match status" value="1"/>
</dbReference>
<dbReference type="InterPro" id="IPR036388">
    <property type="entry name" value="WH-like_DNA-bd_sf"/>
</dbReference>
<gene>
    <name evidence="2" type="ORF">ACFPFO_16185</name>
</gene>
<organism evidence="2 3">
    <name type="scientific">Saliphagus infecundisoli</name>
    <dbReference type="NCBI Taxonomy" id="1849069"/>
    <lineage>
        <taxon>Archaea</taxon>
        <taxon>Methanobacteriati</taxon>
        <taxon>Methanobacteriota</taxon>
        <taxon>Stenosarchaea group</taxon>
        <taxon>Halobacteria</taxon>
        <taxon>Halobacteriales</taxon>
        <taxon>Natrialbaceae</taxon>
        <taxon>Saliphagus</taxon>
    </lineage>
</organism>
<dbReference type="InterPro" id="IPR007367">
    <property type="entry name" value="DUF433"/>
</dbReference>
<keyword evidence="3" id="KW-1185">Reference proteome</keyword>
<sequence>MAQASRRIVTELHDEPHIEGRRVTVRRIQGLVEGAGTPATEVAKQLELDVADIYAALQYYHTHSEEIDQAEQKQRKREKKAREADGKTVNEIRQERNEGSDGVPDSG</sequence>
<dbReference type="RefSeq" id="WP_224829880.1">
    <property type="nucleotide sequence ID" value="NZ_JAIVEF010000030.1"/>
</dbReference>
<reference evidence="2 3" key="1">
    <citation type="journal article" date="2019" name="Int. J. Syst. Evol. Microbiol.">
        <title>The Global Catalogue of Microorganisms (GCM) 10K type strain sequencing project: providing services to taxonomists for standard genome sequencing and annotation.</title>
        <authorList>
            <consortium name="The Broad Institute Genomics Platform"/>
            <consortium name="The Broad Institute Genome Sequencing Center for Infectious Disease"/>
            <person name="Wu L."/>
            <person name="Ma J."/>
        </authorList>
    </citation>
    <scope>NUCLEOTIDE SEQUENCE [LARGE SCALE GENOMIC DNA]</scope>
    <source>
        <strain evidence="2 3">CGMCC 1.15824</strain>
    </source>
</reference>
<accession>A0ABD5QHV7</accession>
<evidence type="ECO:0000313" key="2">
    <source>
        <dbReference type="EMBL" id="MFC4989268.1"/>
    </source>
</evidence>
<proteinExistence type="predicted"/>
<dbReference type="InterPro" id="IPR009057">
    <property type="entry name" value="Homeodomain-like_sf"/>
</dbReference>
<name>A0ABD5QHV7_9EURY</name>
<dbReference type="AlphaFoldDB" id="A0ABD5QHV7"/>
<comment type="caution">
    <text evidence="2">The sequence shown here is derived from an EMBL/GenBank/DDBJ whole genome shotgun (WGS) entry which is preliminary data.</text>
</comment>
<dbReference type="Pfam" id="PF04255">
    <property type="entry name" value="DUF433"/>
    <property type="match status" value="1"/>
</dbReference>
<evidence type="ECO:0000256" key="1">
    <source>
        <dbReference type="SAM" id="MobiDB-lite"/>
    </source>
</evidence>
<dbReference type="EMBL" id="JBHSJG010000044">
    <property type="protein sequence ID" value="MFC4989268.1"/>
    <property type="molecule type" value="Genomic_DNA"/>
</dbReference>
<dbReference type="SUPFAM" id="SSF46689">
    <property type="entry name" value="Homeodomain-like"/>
    <property type="match status" value="1"/>
</dbReference>
<feature type="compositionally biased region" description="Basic and acidic residues" evidence="1">
    <location>
        <begin position="80"/>
        <end position="99"/>
    </location>
</feature>
<feature type="region of interest" description="Disordered" evidence="1">
    <location>
        <begin position="67"/>
        <end position="107"/>
    </location>
</feature>